<reference evidence="6 7" key="2">
    <citation type="submission" date="2016-08" db="EMBL/GenBank/DDBJ databases">
        <title>Pervasive Adenine N6-methylation of Active Genes in Fungi.</title>
        <authorList>
            <consortium name="DOE Joint Genome Institute"/>
            <person name="Mondo S.J."/>
            <person name="Dannebaum R.O."/>
            <person name="Kuo R.C."/>
            <person name="Labutti K."/>
            <person name="Haridas S."/>
            <person name="Kuo A."/>
            <person name="Salamov A."/>
            <person name="Ahrendt S.R."/>
            <person name="Lipzen A."/>
            <person name="Sullivan W."/>
            <person name="Andreopoulos W.B."/>
            <person name="Clum A."/>
            <person name="Lindquist E."/>
            <person name="Daum C."/>
            <person name="Ramamoorthy G.K."/>
            <person name="Gryganskyi A."/>
            <person name="Culley D."/>
            <person name="Magnuson J.K."/>
            <person name="James T.Y."/>
            <person name="O'Malley M.A."/>
            <person name="Stajich J.E."/>
            <person name="Spatafora J.W."/>
            <person name="Visel A."/>
            <person name="Grigoriev I.V."/>
        </authorList>
    </citation>
    <scope>NUCLEOTIDE SEQUENCE [LARGE SCALE GENOMIC DNA]</scope>
    <source>
        <strain evidence="6 7">S4</strain>
    </source>
</reference>
<comment type="similarity">
    <text evidence="1 3">Belongs to the 5'-nucleotidase family.</text>
</comment>
<feature type="domain" description="Calcineurin-like phosphoesterase" evidence="4">
    <location>
        <begin position="59"/>
        <end position="279"/>
    </location>
</feature>
<dbReference type="InterPro" id="IPR008334">
    <property type="entry name" value="5'-Nucleotdase_C"/>
</dbReference>
<keyword evidence="3" id="KW-0378">Hydrolase</keyword>
<dbReference type="Pfam" id="PF02872">
    <property type="entry name" value="5_nucleotid_C"/>
    <property type="match status" value="1"/>
</dbReference>
<protein>
    <submittedName>
        <fullName evidence="6">Phosphatase/nucleotidase</fullName>
    </submittedName>
</protein>
<evidence type="ECO:0000256" key="2">
    <source>
        <dbReference type="ARBA" id="ARBA00022729"/>
    </source>
</evidence>
<reference evidence="6 7" key="1">
    <citation type="submission" date="2016-08" db="EMBL/GenBank/DDBJ databases">
        <title>A Parts List for Fungal Cellulosomes Revealed by Comparative Genomics.</title>
        <authorList>
            <consortium name="DOE Joint Genome Institute"/>
            <person name="Haitjema C.H."/>
            <person name="Gilmore S.P."/>
            <person name="Henske J.K."/>
            <person name="Solomon K.V."/>
            <person name="De Groot R."/>
            <person name="Kuo A."/>
            <person name="Mondo S.J."/>
            <person name="Salamov A.A."/>
            <person name="Labutti K."/>
            <person name="Zhao Z."/>
            <person name="Chiniquy J."/>
            <person name="Barry K."/>
            <person name="Brewer H.M."/>
            <person name="Purvine S.O."/>
            <person name="Wright A.T."/>
            <person name="Boxma B."/>
            <person name="Van Alen T."/>
            <person name="Hackstein J.H."/>
            <person name="Baker S.E."/>
            <person name="Grigoriev I.V."/>
            <person name="O'Malley M.A."/>
        </authorList>
    </citation>
    <scope>NUCLEOTIDE SEQUENCE [LARGE SCALE GENOMIC DNA]</scope>
    <source>
        <strain evidence="6 7">S4</strain>
    </source>
</reference>
<comment type="caution">
    <text evidence="6">The sequence shown here is derived from an EMBL/GenBank/DDBJ whole genome shotgun (WGS) entry which is preliminary data.</text>
</comment>
<dbReference type="Gene3D" id="3.90.780.10">
    <property type="entry name" value="5'-Nucleotidase, C-terminal domain"/>
    <property type="match status" value="1"/>
</dbReference>
<dbReference type="PANTHER" id="PTHR11575">
    <property type="entry name" value="5'-NUCLEOTIDASE-RELATED"/>
    <property type="match status" value="1"/>
</dbReference>
<gene>
    <name evidence="6" type="ORF">BCR32DRAFT_272521</name>
</gene>
<name>A0A1Y1W4Z6_9FUNG</name>
<dbReference type="GO" id="GO:0016787">
    <property type="term" value="F:hydrolase activity"/>
    <property type="evidence" value="ECO:0007669"/>
    <property type="project" value="UniProtKB-KW"/>
</dbReference>
<keyword evidence="7" id="KW-1185">Reference proteome</keyword>
<dbReference type="SUPFAM" id="SSF56300">
    <property type="entry name" value="Metallo-dependent phosphatases"/>
    <property type="match status" value="1"/>
</dbReference>
<dbReference type="GO" id="GO:0009166">
    <property type="term" value="P:nucleotide catabolic process"/>
    <property type="evidence" value="ECO:0007669"/>
    <property type="project" value="InterPro"/>
</dbReference>
<dbReference type="Gene3D" id="3.60.21.10">
    <property type="match status" value="1"/>
</dbReference>
<evidence type="ECO:0000259" key="4">
    <source>
        <dbReference type="Pfam" id="PF00149"/>
    </source>
</evidence>
<dbReference type="InterPro" id="IPR036907">
    <property type="entry name" value="5'-Nucleotdase_C_sf"/>
</dbReference>
<dbReference type="PANTHER" id="PTHR11575:SF6">
    <property type="entry name" value="2',3'-CYCLIC-NUCLEOTIDE 2'-PHOSPHODIESTERASE_3'-NUCLEOTIDASE"/>
    <property type="match status" value="1"/>
</dbReference>
<dbReference type="Proteomes" id="UP000193944">
    <property type="component" value="Unassembled WGS sequence"/>
</dbReference>
<dbReference type="SUPFAM" id="SSF55816">
    <property type="entry name" value="5'-nucleotidase (syn. UDP-sugar hydrolase), C-terminal domain"/>
    <property type="match status" value="1"/>
</dbReference>
<keyword evidence="3" id="KW-0547">Nucleotide-binding</keyword>
<dbReference type="PRINTS" id="PR01607">
    <property type="entry name" value="APYRASEFAMLY"/>
</dbReference>
<dbReference type="InterPro" id="IPR029052">
    <property type="entry name" value="Metallo-depent_PP-like"/>
</dbReference>
<evidence type="ECO:0000256" key="3">
    <source>
        <dbReference type="RuleBase" id="RU362119"/>
    </source>
</evidence>
<dbReference type="EMBL" id="MCFG01000427">
    <property type="protein sequence ID" value="ORX68425.1"/>
    <property type="molecule type" value="Genomic_DNA"/>
</dbReference>
<proteinExistence type="inferred from homology"/>
<accession>A0A1Y1W4Z6</accession>
<sequence>MKFYTSFMLLLAATTSFARVIKVEKCIPKRKNTGFNYDKTGDIIISEEDVNNNNITIAIAATSDMHGRIYPWEYAIDEAATDAGFALTDTVVNNIKSQYPNTLLIDVGDALQGNSVELFNNEEPHPMVQAMNLLKYDAWVPGNHEFNFGLPFLEKNIKLFNGRVICSNIEYADSHKPYVLPYQIFTVKGVRVGIIGAIAPHIKQWEASNPDHYKNLEFLDPIESLKSTIKSMEGKYDVLVGALHISRNGEYDAEFKTGAFQIAEAIPEFDAIIAGHEHATYCDKINDTWVLEPGRFGSHVALTKFDLVKENGKWKLTNVEAENISTKGVEPSELIMNEFKWVHEKSLEDANVIVGKITDDFIEGVDYITGKAKVSTMPRAQIEDTALMDLINEVQTYYTNAEISTAALFINNSNLKAGDFKRKDVAFIYKYDNTLMAVNIKGENLLKYMEWTAGFYQTVQEGDVTIAFNPNFRSYNYDMLSGINYEIDLSQPQGNRIKNVTFNGKPLDPNGTYKLALNNYRFGTLSSNGWITDKDVYYSSVNDEKPTIRDFIVKYTQEVLEGNLTPHCDNNWKIIGLPESFNDPETIAKIKSGEIKIPRSSDGRTPNVEPVRKI</sequence>
<feature type="signal peptide" evidence="3">
    <location>
        <begin position="1"/>
        <end position="18"/>
    </location>
</feature>
<dbReference type="InterPro" id="IPR004843">
    <property type="entry name" value="Calcineurin-like_PHP"/>
</dbReference>
<dbReference type="Pfam" id="PF00149">
    <property type="entry name" value="Metallophos"/>
    <property type="match status" value="1"/>
</dbReference>
<keyword evidence="2 3" id="KW-0732">Signal</keyword>
<evidence type="ECO:0000313" key="7">
    <source>
        <dbReference type="Proteomes" id="UP000193944"/>
    </source>
</evidence>
<evidence type="ECO:0000313" key="6">
    <source>
        <dbReference type="EMBL" id="ORX68425.1"/>
    </source>
</evidence>
<dbReference type="OrthoDB" id="10252235at2759"/>
<feature type="chain" id="PRO_5011826188" evidence="3">
    <location>
        <begin position="19"/>
        <end position="614"/>
    </location>
</feature>
<dbReference type="STRING" id="1754192.A0A1Y1W4Z6"/>
<dbReference type="InterPro" id="IPR006179">
    <property type="entry name" value="5_nucleotidase/apyrase"/>
</dbReference>
<feature type="domain" description="5'-Nucleotidase C-terminal" evidence="5">
    <location>
        <begin position="370"/>
        <end position="522"/>
    </location>
</feature>
<organism evidence="6 7">
    <name type="scientific">Anaeromyces robustus</name>
    <dbReference type="NCBI Taxonomy" id="1754192"/>
    <lineage>
        <taxon>Eukaryota</taxon>
        <taxon>Fungi</taxon>
        <taxon>Fungi incertae sedis</taxon>
        <taxon>Chytridiomycota</taxon>
        <taxon>Chytridiomycota incertae sedis</taxon>
        <taxon>Neocallimastigomycetes</taxon>
        <taxon>Neocallimastigales</taxon>
        <taxon>Neocallimastigaceae</taxon>
        <taxon>Anaeromyces</taxon>
    </lineage>
</organism>
<dbReference type="GO" id="GO:0000166">
    <property type="term" value="F:nucleotide binding"/>
    <property type="evidence" value="ECO:0007669"/>
    <property type="project" value="UniProtKB-KW"/>
</dbReference>
<dbReference type="AlphaFoldDB" id="A0A1Y1W4Z6"/>
<evidence type="ECO:0000256" key="1">
    <source>
        <dbReference type="ARBA" id="ARBA00006654"/>
    </source>
</evidence>
<evidence type="ECO:0000259" key="5">
    <source>
        <dbReference type="Pfam" id="PF02872"/>
    </source>
</evidence>